<evidence type="ECO:0000256" key="1">
    <source>
        <dbReference type="SAM" id="MobiDB-lite"/>
    </source>
</evidence>
<dbReference type="Pfam" id="PF03109">
    <property type="entry name" value="ABC1"/>
    <property type="match status" value="1"/>
</dbReference>
<evidence type="ECO:0000259" key="2">
    <source>
        <dbReference type="Pfam" id="PF03109"/>
    </source>
</evidence>
<feature type="domain" description="ABC1 atypical kinase-like" evidence="2">
    <location>
        <begin position="109"/>
        <end position="351"/>
    </location>
</feature>
<name>A0A9X4YA09_9GAMM</name>
<dbReference type="CDD" id="cd05121">
    <property type="entry name" value="ABC1_ADCK3-like"/>
    <property type="match status" value="1"/>
</dbReference>
<organism evidence="3 4">
    <name type="scientific">Vreelandella halophila</name>
    <dbReference type="NCBI Taxonomy" id="86177"/>
    <lineage>
        <taxon>Bacteria</taxon>
        <taxon>Pseudomonadati</taxon>
        <taxon>Pseudomonadota</taxon>
        <taxon>Gammaproteobacteria</taxon>
        <taxon>Oceanospirillales</taxon>
        <taxon>Halomonadaceae</taxon>
        <taxon>Vreelandella</taxon>
    </lineage>
</organism>
<sequence length="460" mass="51865">MSVLIQNSPLAGRNRGKRAPDEEGRTLGSNPARVLGDGIKGAFRIGQTAMVVGGQGVRWLRGDRHPLPWLMRDTFERLGATYIKLGQFIASSPTFFPREYVDEFQNCLDQTRPLPYAVMERILREELGSAVDTEFTRIDRTPLASASIAQVHGARLTNGEEVVLKIQKPGVSNILLTDLNFLYVSARVVETLAPKLAWTSLSGIIQEIQRTMMEECDFVQEANNLEAFREFLDRTGNTEATVPRVHRRLSTGRVLTMERFHGVPLTDLDTIRRYSDDPERTLITAMNTWFSSLTQCEFFHADVHAGNLMVLEDGRVGFIDFGIVGRIDPDTWTAVSDFMGALMNADFGAMADAMARIGVTREGVDIEALARDLSGLQQHMETVVPTDPQEMPDIETLSEETDDDVNELLMDLVRVGEDHGLHFPREFALLIKQFLYFDRYVHILAPEMDMFLDERLNMLH</sequence>
<dbReference type="EMBL" id="WMEX01000002">
    <property type="protein sequence ID" value="MYL25914.1"/>
    <property type="molecule type" value="Genomic_DNA"/>
</dbReference>
<reference evidence="3 4" key="1">
    <citation type="submission" date="2019-11" db="EMBL/GenBank/DDBJ databases">
        <title>Genome sequences of 17 halophilic strains isolated from different environments.</title>
        <authorList>
            <person name="Furrow R.E."/>
        </authorList>
    </citation>
    <scope>NUCLEOTIDE SEQUENCE [LARGE SCALE GENOMIC DNA]</scope>
    <source>
        <strain evidence="3 4">22507_15_FS</strain>
    </source>
</reference>
<dbReference type="RefSeq" id="WP_160898190.1">
    <property type="nucleotide sequence ID" value="NZ_WMEX01000002.1"/>
</dbReference>
<proteinExistence type="predicted"/>
<dbReference type="Proteomes" id="UP000460751">
    <property type="component" value="Unassembled WGS sequence"/>
</dbReference>
<protein>
    <submittedName>
        <fullName evidence="3">AarF/ABC1/UbiB kinase family protein</fullName>
    </submittedName>
</protein>
<gene>
    <name evidence="3" type="ORF">GLW01_03815</name>
</gene>
<dbReference type="InterPro" id="IPR051130">
    <property type="entry name" value="Mito_struct-func_regulator"/>
</dbReference>
<dbReference type="GO" id="GO:0016301">
    <property type="term" value="F:kinase activity"/>
    <property type="evidence" value="ECO:0007669"/>
    <property type="project" value="UniProtKB-KW"/>
</dbReference>
<comment type="caution">
    <text evidence="3">The sequence shown here is derived from an EMBL/GenBank/DDBJ whole genome shotgun (WGS) entry which is preliminary data.</text>
</comment>
<feature type="region of interest" description="Disordered" evidence="1">
    <location>
        <begin position="1"/>
        <end position="31"/>
    </location>
</feature>
<dbReference type="InterPro" id="IPR011009">
    <property type="entry name" value="Kinase-like_dom_sf"/>
</dbReference>
<dbReference type="PANTHER" id="PTHR43173">
    <property type="entry name" value="ABC1 FAMILY PROTEIN"/>
    <property type="match status" value="1"/>
</dbReference>
<dbReference type="AlphaFoldDB" id="A0A9X4YA09"/>
<dbReference type="OrthoDB" id="9795390at2"/>
<keyword evidence="4" id="KW-1185">Reference proteome</keyword>
<dbReference type="PANTHER" id="PTHR43173:SF22">
    <property type="entry name" value="OS07G0227800 PROTEIN"/>
    <property type="match status" value="1"/>
</dbReference>
<evidence type="ECO:0000313" key="4">
    <source>
        <dbReference type="Proteomes" id="UP000460751"/>
    </source>
</evidence>
<keyword evidence="3" id="KW-0808">Transferase</keyword>
<dbReference type="InterPro" id="IPR004147">
    <property type="entry name" value="ABC1_dom"/>
</dbReference>
<evidence type="ECO:0000313" key="3">
    <source>
        <dbReference type="EMBL" id="MYL25914.1"/>
    </source>
</evidence>
<dbReference type="SUPFAM" id="SSF56112">
    <property type="entry name" value="Protein kinase-like (PK-like)"/>
    <property type="match status" value="1"/>
</dbReference>
<keyword evidence="3" id="KW-0418">Kinase</keyword>
<accession>A0A9X4YA09</accession>